<dbReference type="PATRIC" id="fig|1179773.3.peg.8482"/>
<organism evidence="2 3">
    <name type="scientific">Saccharothrix espanaensis (strain ATCC 51144 / DSM 44229 / JCM 9112 / NBRC 15066 / NRRL 15764)</name>
    <dbReference type="NCBI Taxonomy" id="1179773"/>
    <lineage>
        <taxon>Bacteria</taxon>
        <taxon>Bacillati</taxon>
        <taxon>Actinomycetota</taxon>
        <taxon>Actinomycetes</taxon>
        <taxon>Pseudonocardiales</taxon>
        <taxon>Pseudonocardiaceae</taxon>
        <taxon>Saccharothrix</taxon>
    </lineage>
</organism>
<sequence>MITRGDFRVVRRYQGGVSQQDDFLGGLQFDGHRDVQVGPQTGIVRYYPVEPPSGQPPTRRPSPWWHALGVLLGAVGVVVAAFAWGYGLDQFDEVRLRGLVALGLAGLVMGLMTSGRLSPAAPLTAGVLAVSASVARELGFLPVLPVLRPVFESGVPLGFGVLLLVLALRRR</sequence>
<keyword evidence="1" id="KW-1133">Transmembrane helix</keyword>
<evidence type="ECO:0000313" key="3">
    <source>
        <dbReference type="Proteomes" id="UP000006281"/>
    </source>
</evidence>
<dbReference type="KEGG" id="sesp:BN6_84010"/>
<dbReference type="AlphaFoldDB" id="K0KBS4"/>
<dbReference type="eggNOG" id="ENOG5031YMT">
    <property type="taxonomic scope" value="Bacteria"/>
</dbReference>
<keyword evidence="1" id="KW-0812">Transmembrane</keyword>
<gene>
    <name evidence="2" type="ordered locus">BN6_84010</name>
</gene>
<dbReference type="Proteomes" id="UP000006281">
    <property type="component" value="Chromosome"/>
</dbReference>
<accession>K0KBS4</accession>
<keyword evidence="1" id="KW-0472">Membrane</keyword>
<feature type="transmembrane region" description="Helical" evidence="1">
    <location>
        <begin position="98"/>
        <end position="117"/>
    </location>
</feature>
<evidence type="ECO:0000313" key="2">
    <source>
        <dbReference type="EMBL" id="CCH35616.1"/>
    </source>
</evidence>
<proteinExistence type="predicted"/>
<feature type="transmembrane region" description="Helical" evidence="1">
    <location>
        <begin position="64"/>
        <end position="86"/>
    </location>
</feature>
<name>K0KBS4_SACES</name>
<dbReference type="HOGENOM" id="CLU_1561772_0_0_11"/>
<keyword evidence="3" id="KW-1185">Reference proteome</keyword>
<dbReference type="EMBL" id="HE804045">
    <property type="protein sequence ID" value="CCH35616.1"/>
    <property type="molecule type" value="Genomic_DNA"/>
</dbReference>
<reference evidence="2 3" key="1">
    <citation type="journal article" date="2012" name="BMC Genomics">
        <title>Complete genome sequence of Saccharothrix espanaensis DSM 44229T and comparison to the other completely sequenced Pseudonocardiaceae.</title>
        <authorList>
            <person name="Strobel T."/>
            <person name="Al-Dilaimi A."/>
            <person name="Blom J."/>
            <person name="Gessner A."/>
            <person name="Kalinowski J."/>
            <person name="Luzhetska M."/>
            <person name="Puhler A."/>
            <person name="Szczepanowski R."/>
            <person name="Bechthold A."/>
            <person name="Ruckert C."/>
        </authorList>
    </citation>
    <scope>NUCLEOTIDE SEQUENCE [LARGE SCALE GENOMIC DNA]</scope>
    <source>
        <strain evidence="3">ATCC 51144 / DSM 44229 / JCM 9112 / NBRC 15066 / NRRL 15764</strain>
    </source>
</reference>
<evidence type="ECO:0000256" key="1">
    <source>
        <dbReference type="SAM" id="Phobius"/>
    </source>
</evidence>
<protein>
    <submittedName>
        <fullName evidence="2">Putative membrane protein</fullName>
    </submittedName>
</protein>
<feature type="transmembrane region" description="Helical" evidence="1">
    <location>
        <begin position="150"/>
        <end position="168"/>
    </location>
</feature>